<dbReference type="KEGG" id="srt:Srot_3058"/>
<dbReference type="InterPro" id="IPR045179">
    <property type="entry name" value="YgfZ/GcvT"/>
</dbReference>
<evidence type="ECO:0000313" key="3">
    <source>
        <dbReference type="Proteomes" id="UP000002247"/>
    </source>
</evidence>
<dbReference type="SUPFAM" id="SSF103025">
    <property type="entry name" value="Folate-binding domain"/>
    <property type="match status" value="1"/>
</dbReference>
<dbReference type="STRING" id="640132.Srot_3058"/>
<accession>D6ZEK6</accession>
<dbReference type="RefSeq" id="WP_013139929.1">
    <property type="nucleotide sequence ID" value="NC_014168.1"/>
</dbReference>
<organism evidence="2 3">
    <name type="scientific">Segniliparus rotundus (strain ATCC BAA-972 / CDC 1076 / CIP 108378 / DSM 44985 / JCM 13578)</name>
    <dbReference type="NCBI Taxonomy" id="640132"/>
    <lineage>
        <taxon>Bacteria</taxon>
        <taxon>Bacillati</taxon>
        <taxon>Actinomycetota</taxon>
        <taxon>Actinomycetes</taxon>
        <taxon>Mycobacteriales</taxon>
        <taxon>Segniliparaceae</taxon>
        <taxon>Segniliparus</taxon>
    </lineage>
</organism>
<dbReference type="GO" id="GO:0016226">
    <property type="term" value="P:iron-sulfur cluster assembly"/>
    <property type="evidence" value="ECO:0007669"/>
    <property type="project" value="TreeGrafter"/>
</dbReference>
<dbReference type="HOGENOM" id="CLU_007884_6_0_11"/>
<evidence type="ECO:0000313" key="2">
    <source>
        <dbReference type="EMBL" id="ADG99482.1"/>
    </source>
</evidence>
<dbReference type="InterPro" id="IPR017703">
    <property type="entry name" value="YgfZ/GCV_T_CS"/>
</dbReference>
<dbReference type="OrthoDB" id="9796287at2"/>
<protein>
    <submittedName>
        <fullName evidence="2">Folate-binding protein YgfZ</fullName>
    </submittedName>
</protein>
<dbReference type="EMBL" id="CP001958">
    <property type="protein sequence ID" value="ADG99482.1"/>
    <property type="molecule type" value="Genomic_DNA"/>
</dbReference>
<gene>
    <name evidence="2" type="ordered locus">Srot_3058</name>
</gene>
<name>D6ZEK6_SEGRD</name>
<dbReference type="PANTHER" id="PTHR22602:SF0">
    <property type="entry name" value="TRANSFERASE CAF17, MITOCHONDRIAL-RELATED"/>
    <property type="match status" value="1"/>
</dbReference>
<evidence type="ECO:0000256" key="1">
    <source>
        <dbReference type="ARBA" id="ARBA00022946"/>
    </source>
</evidence>
<reference evidence="2 3" key="1">
    <citation type="journal article" date="2010" name="Stand. Genomic Sci.">
        <title>Complete genome sequence of Segniliparus rotundus type strain (CDC 1076).</title>
        <authorList>
            <person name="Sikorski J."/>
            <person name="Lapidus A."/>
            <person name="Copeland A."/>
            <person name="Misra M."/>
            <person name="Glavina Del Rio T."/>
            <person name="Nolan M."/>
            <person name="Lucas S."/>
            <person name="Chen F."/>
            <person name="Tice H."/>
            <person name="Cheng J.F."/>
            <person name="Jando M."/>
            <person name="Schneider S."/>
            <person name="Bruce D."/>
            <person name="Goodwin L."/>
            <person name="Pitluck S."/>
            <person name="Liolios K."/>
            <person name="Mikhailova N."/>
            <person name="Pati A."/>
            <person name="Ivanova N."/>
            <person name="Mavromatis K."/>
            <person name="Chen A."/>
            <person name="Palaniappan K."/>
            <person name="Chertkov O."/>
            <person name="Land M."/>
            <person name="Hauser L."/>
            <person name="Chang Y.J."/>
            <person name="Jeffries C.D."/>
            <person name="Brettin T."/>
            <person name="Detter J.C."/>
            <person name="Han C."/>
            <person name="Rohde M."/>
            <person name="Goker M."/>
            <person name="Bristow J."/>
            <person name="Eisen J.A."/>
            <person name="Markowitz V."/>
            <person name="Hugenholtz P."/>
            <person name="Kyrpides N.C."/>
            <person name="Klenk H.P."/>
        </authorList>
    </citation>
    <scope>NUCLEOTIDE SEQUENCE [LARGE SCALE GENOMIC DNA]</scope>
    <source>
        <strain evidence="3">ATCC BAA-972 / CDC 1076 / CIP 108378 / DSM 44985 / JCM 13578</strain>
    </source>
</reference>
<dbReference type="eggNOG" id="COG0354">
    <property type="taxonomic scope" value="Bacteria"/>
</dbReference>
<keyword evidence="3" id="KW-1185">Reference proteome</keyword>
<keyword evidence="1" id="KW-0809">Transit peptide</keyword>
<dbReference type="NCBIfam" id="TIGR03317">
    <property type="entry name" value="ygfZ_signature"/>
    <property type="match status" value="1"/>
</dbReference>
<dbReference type="PANTHER" id="PTHR22602">
    <property type="entry name" value="TRANSFERASE CAF17, MITOCHONDRIAL-RELATED"/>
    <property type="match status" value="1"/>
</dbReference>
<proteinExistence type="predicted"/>
<sequence length="338" mass="36881">MTPNAAVLPPQNWPDQGVPWHYGNPLGEQRAAAADRAVADRSNLDVIRLTGPERLAWLNKIVTQKVDELPAPSWVQALVLDAHGRVEHHMEVHETGEEAWLVTEPGHGEALLAYLAKMVFWADVAPEPAPQHKVLAVYEGAARRHLVLSPEQFAPRWSQLVQGGARPVGTWAVEALRVAALEPRLGADTDERTVPHEVGWVNPRGSALPEWKAVHLGKGCYRGQETVSKIANVGRPPRQLVLLHLDGETWGDLRPGETVLDEGGSSVGRLGTAVAHYEFGDIALALVKRGLSPEAPLIVAGRPAQLDPGSFLREEEHKPGRDAVRKWRLASTADKIVP</sequence>
<dbReference type="Proteomes" id="UP000002247">
    <property type="component" value="Chromosome"/>
</dbReference>
<dbReference type="Gene3D" id="3.30.1360.120">
    <property type="entry name" value="Probable tRNA modification gtpase trme, domain 1"/>
    <property type="match status" value="2"/>
</dbReference>
<dbReference type="AlphaFoldDB" id="D6ZEK6"/>
<dbReference type="InterPro" id="IPR027266">
    <property type="entry name" value="TrmE/GcvT-like"/>
</dbReference>